<dbReference type="Proteomes" id="UP000003195">
    <property type="component" value="Unassembled WGS sequence"/>
</dbReference>
<proteinExistence type="predicted"/>
<comment type="caution">
    <text evidence="1">The sequence shown here is derived from an EMBL/GenBank/DDBJ whole genome shotgun (WGS) entry which is preliminary data.</text>
</comment>
<evidence type="ECO:0000313" key="1">
    <source>
        <dbReference type="EMBL" id="EFQ04889.1"/>
    </source>
</evidence>
<protein>
    <submittedName>
        <fullName evidence="1">Uncharacterized protein</fullName>
    </submittedName>
</protein>
<name>E2Z9R4_9FIRM</name>
<reference evidence="1 2" key="1">
    <citation type="submission" date="2010-08" db="EMBL/GenBank/DDBJ databases">
        <authorList>
            <person name="Weinstock G."/>
            <person name="Sodergren E."/>
            <person name="Clifton S."/>
            <person name="Fulton L."/>
            <person name="Fulton B."/>
            <person name="Courtney L."/>
            <person name="Fronick C."/>
            <person name="Harrison M."/>
            <person name="Strong C."/>
            <person name="Farmer C."/>
            <person name="Delahaunty K."/>
            <person name="Markovic C."/>
            <person name="Hall O."/>
            <person name="Minx P."/>
            <person name="Tomlinson C."/>
            <person name="Mitreva M."/>
            <person name="Hou S."/>
            <person name="Chen J."/>
            <person name="Wollam A."/>
            <person name="Pepin K.H."/>
            <person name="Johnson M."/>
            <person name="Bhonagiri V."/>
            <person name="Zhang X."/>
            <person name="Suruliraj S."/>
            <person name="Warren W."/>
            <person name="Chinwalla A."/>
            <person name="Mardis E.R."/>
            <person name="Wilson R.K."/>
        </authorList>
    </citation>
    <scope>NUCLEOTIDE SEQUENCE [LARGE SCALE GENOMIC DNA]</scope>
    <source>
        <strain evidence="1 2">F0359</strain>
    </source>
</reference>
<evidence type="ECO:0000313" key="2">
    <source>
        <dbReference type="Proteomes" id="UP000003195"/>
    </source>
</evidence>
<dbReference type="HOGENOM" id="CLU_2167973_0_0_9"/>
<accession>E2Z9R4</accession>
<gene>
    <name evidence="1" type="ORF">HMPREF9429_00170</name>
</gene>
<sequence>MVYLFNKEANRLTNKITHFHELPIEVQDLLFHYIHTTYKLRVHINHNVTTYYVKHHFIELLKESHREWLKLDIALGCFKEAMEFWGFRSMWIDDNPDSGSDWAFNARIVR</sequence>
<organism evidence="1 2">
    <name type="scientific">Megasphaera micronuciformis F0359</name>
    <dbReference type="NCBI Taxonomy" id="706434"/>
    <lineage>
        <taxon>Bacteria</taxon>
        <taxon>Bacillati</taxon>
        <taxon>Bacillota</taxon>
        <taxon>Negativicutes</taxon>
        <taxon>Veillonellales</taxon>
        <taxon>Veillonellaceae</taxon>
        <taxon>Megasphaera</taxon>
    </lineage>
</organism>
<dbReference type="STRING" id="706434.HMPREF9429_00170"/>
<keyword evidence="2" id="KW-1185">Reference proteome</keyword>
<dbReference type="AlphaFoldDB" id="E2Z9R4"/>
<dbReference type="EMBL" id="AECS01000007">
    <property type="protein sequence ID" value="EFQ04889.1"/>
    <property type="molecule type" value="Genomic_DNA"/>
</dbReference>